<proteinExistence type="predicted"/>
<dbReference type="EMBL" id="JAJNDC010000001">
    <property type="protein sequence ID" value="MCW9712268.1"/>
    <property type="molecule type" value="Genomic_DNA"/>
</dbReference>
<dbReference type="Pfam" id="PF17170">
    <property type="entry name" value="DUF5128"/>
    <property type="match status" value="1"/>
</dbReference>
<accession>A0ABT3PWP8</accession>
<evidence type="ECO:0000313" key="2">
    <source>
        <dbReference type="EMBL" id="MCW9712268.1"/>
    </source>
</evidence>
<protein>
    <submittedName>
        <fullName evidence="2">6-bladed beta-propeller</fullName>
    </submittedName>
</protein>
<feature type="compositionally biased region" description="Basic and acidic residues" evidence="1">
    <location>
        <begin position="1"/>
        <end position="15"/>
    </location>
</feature>
<reference evidence="2 3" key="1">
    <citation type="submission" date="2021-11" db="EMBL/GenBank/DDBJ databases">
        <title>Aliifidinibius sp. nov., a new bacterium isolated from saline soil.</title>
        <authorList>
            <person name="Galisteo C."/>
            <person name="De La Haba R."/>
            <person name="Sanchez-Porro C."/>
            <person name="Ventosa A."/>
        </authorList>
    </citation>
    <scope>NUCLEOTIDE SEQUENCE [LARGE SCALE GENOMIC DNA]</scope>
    <source>
        <strain evidence="2 3">KACC 190600</strain>
    </source>
</reference>
<dbReference type="SUPFAM" id="SSF63825">
    <property type="entry name" value="YWTD domain"/>
    <property type="match status" value="1"/>
</dbReference>
<gene>
    <name evidence="2" type="ORF">LQ318_05040</name>
</gene>
<name>A0ABT3PWP8_9BACT</name>
<keyword evidence="3" id="KW-1185">Reference proteome</keyword>
<evidence type="ECO:0000313" key="3">
    <source>
        <dbReference type="Proteomes" id="UP001207337"/>
    </source>
</evidence>
<dbReference type="Proteomes" id="UP001207337">
    <property type="component" value="Unassembled WGS sequence"/>
</dbReference>
<dbReference type="InterPro" id="IPR011042">
    <property type="entry name" value="6-blade_b-propeller_TolB-like"/>
</dbReference>
<evidence type="ECO:0000256" key="1">
    <source>
        <dbReference type="SAM" id="MobiDB-lite"/>
    </source>
</evidence>
<sequence length="381" mass="43259">MSHPTEENIPKRDEIVSAPSFKDLPDDTSIFSIKDIDELLDREPVGSIDEGNKAGLFSIKDVAIDSHGHIFILPYQQKTIKVFSRKGSFISDIGKEGRGPGEFLYPTAIDTDQKGNLYVLDRTEIDVFKYSENQFTYSRPFEHGLSHIVDLCTFRESIFVSGYTVRRPDSASGEERGGSVLNISNPIHQFNSTNGKPLNTFGKIYQSNSQWPVFSGRLSDTKLACNESTDTIVGVFTNFPFVRGYQPDGKIKWTSVVDDYRYKPIIEEGMKAKASIRYPSSKEPFNEITHFTSTNKKYVFLQIENRIAMPNKKRSKLQEDLKKIHPQINTFLIDGDTGEMTKFSNNIGHIYVWKDNIKVIKTFDGSNNNFLNDGNEPVNIY</sequence>
<comment type="caution">
    <text evidence="2">The sequence shown here is derived from an EMBL/GenBank/DDBJ whole genome shotgun (WGS) entry which is preliminary data.</text>
</comment>
<dbReference type="Gene3D" id="2.120.10.30">
    <property type="entry name" value="TolB, C-terminal domain"/>
    <property type="match status" value="1"/>
</dbReference>
<organism evidence="2 3">
    <name type="scientific">Fodinibius salicampi</name>
    <dbReference type="NCBI Taxonomy" id="1920655"/>
    <lineage>
        <taxon>Bacteria</taxon>
        <taxon>Pseudomonadati</taxon>
        <taxon>Balneolota</taxon>
        <taxon>Balneolia</taxon>
        <taxon>Balneolales</taxon>
        <taxon>Balneolaceae</taxon>
        <taxon>Fodinibius</taxon>
    </lineage>
</organism>
<feature type="region of interest" description="Disordered" evidence="1">
    <location>
        <begin position="1"/>
        <end position="20"/>
    </location>
</feature>
<dbReference type="RefSeq" id="WP_265788089.1">
    <property type="nucleotide sequence ID" value="NZ_BAABRS010000001.1"/>
</dbReference>